<keyword evidence="4" id="KW-1185">Reference proteome</keyword>
<dbReference type="Pfam" id="PF09495">
    <property type="entry name" value="DUF2462"/>
    <property type="match status" value="1"/>
</dbReference>
<feature type="compositionally biased region" description="Polar residues" evidence="1">
    <location>
        <begin position="108"/>
        <end position="117"/>
    </location>
</feature>
<feature type="compositionally biased region" description="Basic residues" evidence="1">
    <location>
        <begin position="7"/>
        <end position="44"/>
    </location>
</feature>
<organism evidence="2">
    <name type="scientific">Skeletonema marinoi</name>
    <dbReference type="NCBI Taxonomy" id="267567"/>
    <lineage>
        <taxon>Eukaryota</taxon>
        <taxon>Sar</taxon>
        <taxon>Stramenopiles</taxon>
        <taxon>Ochrophyta</taxon>
        <taxon>Bacillariophyta</taxon>
        <taxon>Coscinodiscophyceae</taxon>
        <taxon>Thalassiosirophycidae</taxon>
        <taxon>Thalassiosirales</taxon>
        <taxon>Skeletonemataceae</taxon>
        <taxon>Skeletonema</taxon>
        <taxon>Skeletonema marinoi-dohrnii complex</taxon>
    </lineage>
</organism>
<protein>
    <submittedName>
        <fullName evidence="2">Uncharacterized protein</fullName>
    </submittedName>
</protein>
<evidence type="ECO:0000313" key="3">
    <source>
        <dbReference type="EMBL" id="KAK1748026.1"/>
    </source>
</evidence>
<gene>
    <name evidence="3" type="ORF">QTG54_001989</name>
    <name evidence="2" type="ORF">SMAR0320_LOCUS24044</name>
</gene>
<dbReference type="EMBL" id="HBGZ01033538">
    <property type="protein sequence ID" value="CAD9632678.1"/>
    <property type="molecule type" value="Transcribed_RNA"/>
</dbReference>
<evidence type="ECO:0000313" key="2">
    <source>
        <dbReference type="EMBL" id="CAD9632678.1"/>
    </source>
</evidence>
<name>A0A7S2VIA1_9STRA</name>
<accession>A0A7S2VIA1</accession>
<proteinExistence type="predicted"/>
<sequence>MAQGFKMKSKAPAKKAKASQKQKQKPKQLSKGRKAFSAKGRKVALAKQDAETSKAINRKNEVEVAARAMGSGDRFFLSDIKVAGKKEIGKNKRQLRKKESKSIKMSERLTQQLNKLK</sequence>
<evidence type="ECO:0000313" key="4">
    <source>
        <dbReference type="Proteomes" id="UP001224775"/>
    </source>
</evidence>
<evidence type="ECO:0000256" key="1">
    <source>
        <dbReference type="SAM" id="MobiDB-lite"/>
    </source>
</evidence>
<dbReference type="EMBL" id="JATAAI010000002">
    <property type="protein sequence ID" value="KAK1748026.1"/>
    <property type="molecule type" value="Genomic_DNA"/>
</dbReference>
<reference evidence="3" key="2">
    <citation type="submission" date="2023-06" db="EMBL/GenBank/DDBJ databases">
        <title>Survivors Of The Sea: Transcriptome response of Skeletonema marinoi to long-term dormancy.</title>
        <authorList>
            <person name="Pinder M.I.M."/>
            <person name="Kourtchenko O."/>
            <person name="Robertson E.K."/>
            <person name="Larsson T."/>
            <person name="Maumus F."/>
            <person name="Osuna-Cruz C.M."/>
            <person name="Vancaester E."/>
            <person name="Stenow R."/>
            <person name="Vandepoele K."/>
            <person name="Ploug H."/>
            <person name="Bruchert V."/>
            <person name="Godhe A."/>
            <person name="Topel M."/>
        </authorList>
    </citation>
    <scope>NUCLEOTIDE SEQUENCE</scope>
    <source>
        <strain evidence="3">R05AC</strain>
    </source>
</reference>
<feature type="region of interest" description="Disordered" evidence="1">
    <location>
        <begin position="89"/>
        <end position="117"/>
    </location>
</feature>
<dbReference type="Proteomes" id="UP001224775">
    <property type="component" value="Unassembled WGS sequence"/>
</dbReference>
<reference evidence="2" key="1">
    <citation type="submission" date="2021-01" db="EMBL/GenBank/DDBJ databases">
        <authorList>
            <person name="Corre E."/>
            <person name="Pelletier E."/>
            <person name="Niang G."/>
            <person name="Scheremetjew M."/>
            <person name="Finn R."/>
            <person name="Kale V."/>
            <person name="Holt S."/>
            <person name="Cochrane G."/>
            <person name="Meng A."/>
            <person name="Brown T."/>
            <person name="Cohen L."/>
        </authorList>
    </citation>
    <scope>NUCLEOTIDE SEQUENCE</scope>
    <source>
        <strain evidence="2">SM1012Den-03</strain>
    </source>
</reference>
<feature type="region of interest" description="Disordered" evidence="1">
    <location>
        <begin position="1"/>
        <end position="51"/>
    </location>
</feature>
<dbReference type="AlphaFoldDB" id="A0A7S2VIA1"/>
<dbReference type="InterPro" id="IPR019034">
    <property type="entry name" value="UPF0390"/>
</dbReference>